<gene>
    <name evidence="2" type="ORF">KC01_LOCUS1734</name>
</gene>
<proteinExistence type="predicted"/>
<evidence type="ECO:0000256" key="1">
    <source>
        <dbReference type="SAM" id="MobiDB-lite"/>
    </source>
</evidence>
<sequence length="90" mass="10369">MYWKPSFSVTLYGCKALQMNSQLVLTPPHNPLHPSPQSTAKRVNAHARSLNARSRPRCSHIADQRSREESLERRKEQTLGVERIVRVIYS</sequence>
<evidence type="ECO:0000313" key="2">
    <source>
        <dbReference type="EMBL" id="CAL1569274.1"/>
    </source>
</evidence>
<keyword evidence="3" id="KW-1185">Reference proteome</keyword>
<dbReference type="EMBL" id="OZ035823">
    <property type="protein sequence ID" value="CAL1569274.1"/>
    <property type="molecule type" value="Genomic_DNA"/>
</dbReference>
<dbReference type="Proteomes" id="UP001497482">
    <property type="component" value="Chromosome 1"/>
</dbReference>
<protein>
    <submittedName>
        <fullName evidence="2">Uncharacterized protein</fullName>
    </submittedName>
</protein>
<reference evidence="2 3" key="1">
    <citation type="submission" date="2024-04" db="EMBL/GenBank/DDBJ databases">
        <authorList>
            <person name="Waldvogel A.-M."/>
            <person name="Schoenle A."/>
        </authorList>
    </citation>
    <scope>NUCLEOTIDE SEQUENCE [LARGE SCALE GENOMIC DNA]</scope>
</reference>
<organism evidence="2 3">
    <name type="scientific">Knipowitschia caucasica</name>
    <name type="common">Caucasian dwarf goby</name>
    <name type="synonym">Pomatoschistus caucasicus</name>
    <dbReference type="NCBI Taxonomy" id="637954"/>
    <lineage>
        <taxon>Eukaryota</taxon>
        <taxon>Metazoa</taxon>
        <taxon>Chordata</taxon>
        <taxon>Craniata</taxon>
        <taxon>Vertebrata</taxon>
        <taxon>Euteleostomi</taxon>
        <taxon>Actinopterygii</taxon>
        <taxon>Neopterygii</taxon>
        <taxon>Teleostei</taxon>
        <taxon>Neoteleostei</taxon>
        <taxon>Acanthomorphata</taxon>
        <taxon>Gobiaria</taxon>
        <taxon>Gobiiformes</taxon>
        <taxon>Gobioidei</taxon>
        <taxon>Gobiidae</taxon>
        <taxon>Gobiinae</taxon>
        <taxon>Knipowitschia</taxon>
    </lineage>
</organism>
<evidence type="ECO:0000313" key="3">
    <source>
        <dbReference type="Proteomes" id="UP001497482"/>
    </source>
</evidence>
<feature type="compositionally biased region" description="Basic and acidic residues" evidence="1">
    <location>
        <begin position="60"/>
        <end position="70"/>
    </location>
</feature>
<feature type="region of interest" description="Disordered" evidence="1">
    <location>
        <begin position="25"/>
        <end position="70"/>
    </location>
</feature>
<name>A0AAV2J1N9_KNICA</name>
<accession>A0AAV2J1N9</accession>
<dbReference type="AlphaFoldDB" id="A0AAV2J1N9"/>